<dbReference type="GO" id="GO:0005576">
    <property type="term" value="C:extracellular region"/>
    <property type="evidence" value="ECO:0007669"/>
    <property type="project" value="UniProtKB-SubCell"/>
</dbReference>
<dbReference type="SMART" id="SM00179">
    <property type="entry name" value="EGF_CA"/>
    <property type="match status" value="5"/>
</dbReference>
<reference evidence="15" key="3">
    <citation type="submission" date="2025-09" db="UniProtKB">
        <authorList>
            <consortium name="Ensembl"/>
        </authorList>
    </citation>
    <scope>IDENTIFICATION</scope>
</reference>
<accession>H2Y967</accession>
<dbReference type="InterPro" id="IPR049883">
    <property type="entry name" value="NOTCH1_EGF-like"/>
</dbReference>
<evidence type="ECO:0000313" key="15">
    <source>
        <dbReference type="Ensembl" id="ENSCSAVP00000001865.1"/>
    </source>
</evidence>
<dbReference type="InterPro" id="IPR036465">
    <property type="entry name" value="vWFA_dom_sf"/>
</dbReference>
<organism evidence="15 16">
    <name type="scientific">Ciona savignyi</name>
    <name type="common">Pacific transparent sea squirt</name>
    <dbReference type="NCBI Taxonomy" id="51511"/>
    <lineage>
        <taxon>Eukaryota</taxon>
        <taxon>Metazoa</taxon>
        <taxon>Chordata</taxon>
        <taxon>Tunicata</taxon>
        <taxon>Ascidiacea</taxon>
        <taxon>Phlebobranchia</taxon>
        <taxon>Cionidae</taxon>
        <taxon>Ciona</taxon>
    </lineage>
</organism>
<dbReference type="InterPro" id="IPR009030">
    <property type="entry name" value="Growth_fac_rcpt_cys_sf"/>
</dbReference>
<dbReference type="Proteomes" id="UP000007875">
    <property type="component" value="Unassembled WGS sequence"/>
</dbReference>
<dbReference type="AlphaFoldDB" id="H2Y967"/>
<evidence type="ECO:0000256" key="12">
    <source>
        <dbReference type="ARBA" id="ARBA00023170"/>
    </source>
</evidence>
<evidence type="ECO:0000256" key="6">
    <source>
        <dbReference type="ARBA" id="ARBA00022692"/>
    </source>
</evidence>
<dbReference type="PROSITE" id="PS01186">
    <property type="entry name" value="EGF_2"/>
    <property type="match status" value="1"/>
</dbReference>
<dbReference type="InterPro" id="IPR026823">
    <property type="entry name" value="cEGF"/>
</dbReference>
<dbReference type="FunFam" id="2.10.25.10:FF:000010">
    <property type="entry name" value="Pro-epidermal growth factor"/>
    <property type="match status" value="1"/>
</dbReference>
<dbReference type="GO" id="GO:0006897">
    <property type="term" value="P:endocytosis"/>
    <property type="evidence" value="ECO:0007669"/>
    <property type="project" value="UniProtKB-KW"/>
</dbReference>
<keyword evidence="12" id="KW-0675">Receptor</keyword>
<dbReference type="PROSITE" id="PS01187">
    <property type="entry name" value="EGF_CA"/>
    <property type="match status" value="1"/>
</dbReference>
<reference evidence="15" key="2">
    <citation type="submission" date="2025-08" db="UniProtKB">
        <authorList>
            <consortium name="Ensembl"/>
        </authorList>
    </citation>
    <scope>IDENTIFICATION</scope>
</reference>
<dbReference type="SMART" id="SM00181">
    <property type="entry name" value="EGF"/>
    <property type="match status" value="5"/>
</dbReference>
<evidence type="ECO:0000256" key="10">
    <source>
        <dbReference type="ARBA" id="ARBA00023136"/>
    </source>
</evidence>
<evidence type="ECO:0000259" key="14">
    <source>
        <dbReference type="PROSITE" id="PS50234"/>
    </source>
</evidence>
<evidence type="ECO:0000313" key="16">
    <source>
        <dbReference type="Proteomes" id="UP000007875"/>
    </source>
</evidence>
<evidence type="ECO:0000256" key="3">
    <source>
        <dbReference type="ARBA" id="ARBA00022525"/>
    </source>
</evidence>
<keyword evidence="16" id="KW-1185">Reference proteome</keyword>
<evidence type="ECO:0000256" key="9">
    <source>
        <dbReference type="ARBA" id="ARBA00022989"/>
    </source>
</evidence>
<keyword evidence="7" id="KW-0732">Signal</keyword>
<evidence type="ECO:0000256" key="8">
    <source>
        <dbReference type="ARBA" id="ARBA00022737"/>
    </source>
</evidence>
<dbReference type="PROSITE" id="PS00010">
    <property type="entry name" value="ASX_HYDROXYL"/>
    <property type="match status" value="3"/>
</dbReference>
<evidence type="ECO:0000256" key="5">
    <source>
        <dbReference type="ARBA" id="ARBA00022583"/>
    </source>
</evidence>
<dbReference type="GO" id="GO:0005509">
    <property type="term" value="F:calcium ion binding"/>
    <property type="evidence" value="ECO:0007669"/>
    <property type="project" value="InterPro"/>
</dbReference>
<protein>
    <recommendedName>
        <fullName evidence="14">VWFA domain-containing protein</fullName>
    </recommendedName>
</protein>
<keyword evidence="5" id="KW-0254">Endocytosis</keyword>
<dbReference type="InterPro" id="IPR002035">
    <property type="entry name" value="VWF_A"/>
</dbReference>
<dbReference type="Gene3D" id="2.10.25.10">
    <property type="entry name" value="Laminin"/>
    <property type="match status" value="5"/>
</dbReference>
<dbReference type="InterPro" id="IPR001881">
    <property type="entry name" value="EGF-like_Ca-bd_dom"/>
</dbReference>
<dbReference type="InterPro" id="IPR052080">
    <property type="entry name" value="vWF_C/EGF_Fibrillin"/>
</dbReference>
<evidence type="ECO:0000256" key="1">
    <source>
        <dbReference type="ARBA" id="ARBA00004479"/>
    </source>
</evidence>
<dbReference type="SUPFAM" id="SSF57184">
    <property type="entry name" value="Growth factor receptor domain"/>
    <property type="match status" value="2"/>
</dbReference>
<reference evidence="16" key="1">
    <citation type="submission" date="2003-08" db="EMBL/GenBank/DDBJ databases">
        <authorList>
            <person name="Birren B."/>
            <person name="Nusbaum C."/>
            <person name="Abebe A."/>
            <person name="Abouelleil A."/>
            <person name="Adekoya E."/>
            <person name="Ait-zahra M."/>
            <person name="Allen N."/>
            <person name="Allen T."/>
            <person name="An P."/>
            <person name="Anderson M."/>
            <person name="Anderson S."/>
            <person name="Arachchi H."/>
            <person name="Armbruster J."/>
            <person name="Bachantsang P."/>
            <person name="Baldwin J."/>
            <person name="Barry A."/>
            <person name="Bayul T."/>
            <person name="Blitshsteyn B."/>
            <person name="Bloom T."/>
            <person name="Blye J."/>
            <person name="Boguslavskiy L."/>
            <person name="Borowsky M."/>
            <person name="Boukhgalter B."/>
            <person name="Brunache A."/>
            <person name="Butler J."/>
            <person name="Calixte N."/>
            <person name="Calvo S."/>
            <person name="Camarata J."/>
            <person name="Campo K."/>
            <person name="Chang J."/>
            <person name="Cheshatsang Y."/>
            <person name="Citroen M."/>
            <person name="Collymore A."/>
            <person name="Considine T."/>
            <person name="Cook A."/>
            <person name="Cooke P."/>
            <person name="Corum B."/>
            <person name="Cuomo C."/>
            <person name="David R."/>
            <person name="Dawoe T."/>
            <person name="Degray S."/>
            <person name="Dodge S."/>
            <person name="Dooley K."/>
            <person name="Dorje P."/>
            <person name="Dorjee K."/>
            <person name="Dorris L."/>
            <person name="Duffey N."/>
            <person name="Dupes A."/>
            <person name="Elkins T."/>
            <person name="Engels R."/>
            <person name="Erickson J."/>
            <person name="Farina A."/>
            <person name="Faro S."/>
            <person name="Ferreira P."/>
            <person name="Fischer H."/>
            <person name="Fitzgerald M."/>
            <person name="Foley K."/>
            <person name="Gage D."/>
            <person name="Galagan J."/>
            <person name="Gearin G."/>
            <person name="Gnerre S."/>
            <person name="Gnirke A."/>
            <person name="Goyette A."/>
            <person name="Graham J."/>
            <person name="Grandbois E."/>
            <person name="Gyaltsen K."/>
            <person name="Hafez N."/>
            <person name="Hagopian D."/>
            <person name="Hagos B."/>
            <person name="Hall J."/>
            <person name="Hatcher B."/>
            <person name="Heller A."/>
            <person name="Higgins H."/>
            <person name="Honan T."/>
            <person name="Horn A."/>
            <person name="Houde N."/>
            <person name="Hughes L."/>
            <person name="Hulme W."/>
            <person name="Husby E."/>
            <person name="Iliev I."/>
            <person name="Jaffe D."/>
            <person name="Jones C."/>
            <person name="Kamal M."/>
            <person name="Kamat A."/>
            <person name="Kamvysselis M."/>
            <person name="Karlsson E."/>
            <person name="Kells C."/>
            <person name="Kieu A."/>
            <person name="Kisner P."/>
            <person name="Kodira C."/>
            <person name="Kulbokas E."/>
            <person name="Labutti K."/>
            <person name="Lama D."/>
            <person name="Landers T."/>
            <person name="Leger J."/>
            <person name="Levine S."/>
            <person name="Lewis D."/>
            <person name="Lewis T."/>
            <person name="Lindblad-toh K."/>
            <person name="Liu X."/>
            <person name="Lokyitsang T."/>
            <person name="Lokyitsang Y."/>
            <person name="Lucien O."/>
            <person name="Lui A."/>
            <person name="Ma L.J."/>
            <person name="Mabbitt R."/>
            <person name="Macdonald J."/>
            <person name="Maclean C."/>
            <person name="Major J."/>
            <person name="Manning J."/>
            <person name="Marabella R."/>
            <person name="Maru K."/>
            <person name="Matthews C."/>
            <person name="Mauceli E."/>
            <person name="Mccarthy M."/>
            <person name="Mcdonough S."/>
            <person name="Mcghee T."/>
            <person name="Meldrim J."/>
            <person name="Meneus L."/>
            <person name="Mesirov J."/>
            <person name="Mihalev A."/>
            <person name="Mihova T."/>
            <person name="Mikkelsen T."/>
            <person name="Mlenga V."/>
            <person name="Moru K."/>
            <person name="Mozes J."/>
            <person name="Mulrain L."/>
            <person name="Munson G."/>
            <person name="Naylor J."/>
            <person name="Newes C."/>
            <person name="Nguyen C."/>
            <person name="Nguyen N."/>
            <person name="Nguyen T."/>
            <person name="Nicol R."/>
            <person name="Nielsen C."/>
            <person name="Nizzari M."/>
            <person name="Norbu C."/>
            <person name="Norbu N."/>
            <person name="O'donnell P."/>
            <person name="Okoawo O."/>
            <person name="O'leary S."/>
            <person name="Omotosho B."/>
            <person name="O'neill K."/>
            <person name="Osman S."/>
            <person name="Parker S."/>
            <person name="Perrin D."/>
            <person name="Phunkhang P."/>
            <person name="Piqani B."/>
            <person name="Purcell S."/>
            <person name="Rachupka T."/>
            <person name="Ramasamy U."/>
            <person name="Rameau R."/>
            <person name="Ray V."/>
            <person name="Raymond C."/>
            <person name="Retta R."/>
            <person name="Richardson S."/>
            <person name="Rise C."/>
            <person name="Rodriguez J."/>
            <person name="Rogers J."/>
            <person name="Rogov P."/>
            <person name="Rutman M."/>
            <person name="Schupbach R."/>
            <person name="Seaman C."/>
            <person name="Settipalli S."/>
            <person name="Sharpe T."/>
            <person name="Sheridan J."/>
            <person name="Sherpa N."/>
            <person name="Shi J."/>
            <person name="Smirnov S."/>
            <person name="Smith C."/>
            <person name="Sougnez C."/>
            <person name="Spencer B."/>
            <person name="Stalker J."/>
            <person name="Stange-thomann N."/>
            <person name="Stavropoulos S."/>
            <person name="Stetson K."/>
            <person name="Stone C."/>
            <person name="Stone S."/>
            <person name="Stubbs M."/>
            <person name="Talamas J."/>
            <person name="Tchuinga P."/>
            <person name="Tenzing P."/>
            <person name="Tesfaye S."/>
            <person name="Theodore J."/>
            <person name="Thoulutsang Y."/>
            <person name="Topham K."/>
            <person name="Towey S."/>
            <person name="Tsamla T."/>
            <person name="Tsomo N."/>
            <person name="Vallee D."/>
            <person name="Vassiliev H."/>
            <person name="Venkataraman V."/>
            <person name="Vinson J."/>
            <person name="Vo A."/>
            <person name="Wade C."/>
            <person name="Wang S."/>
            <person name="Wangchuk T."/>
            <person name="Wangdi T."/>
            <person name="Whittaker C."/>
            <person name="Wilkinson J."/>
            <person name="Wu Y."/>
            <person name="Wyman D."/>
            <person name="Yadav S."/>
            <person name="Yang S."/>
            <person name="Yang X."/>
            <person name="Yeager S."/>
            <person name="Yee E."/>
            <person name="Young G."/>
            <person name="Zainoun J."/>
            <person name="Zembeck L."/>
            <person name="Zimmer A."/>
            <person name="Zody M."/>
            <person name="Lander E."/>
        </authorList>
    </citation>
    <scope>NUCLEOTIDE SEQUENCE [LARGE SCALE GENOMIC DNA]</scope>
</reference>
<comment type="subcellular location">
    <subcellularLocation>
        <location evidence="1">Membrane</location>
        <topology evidence="1">Single-pass type I membrane protein</topology>
    </subcellularLocation>
    <subcellularLocation>
        <location evidence="2">Secreted</location>
    </subcellularLocation>
</comment>
<dbReference type="Pfam" id="PF00092">
    <property type="entry name" value="VWA"/>
    <property type="match status" value="1"/>
</dbReference>
<evidence type="ECO:0000256" key="7">
    <source>
        <dbReference type="ARBA" id="ARBA00022729"/>
    </source>
</evidence>
<dbReference type="SUPFAM" id="SSF53300">
    <property type="entry name" value="vWA-like"/>
    <property type="match status" value="1"/>
</dbReference>
<dbReference type="InterPro" id="IPR018097">
    <property type="entry name" value="EGF_Ca-bd_CS"/>
</dbReference>
<dbReference type="Pfam" id="PF00087">
    <property type="entry name" value="Toxin_TOLIP"/>
    <property type="match status" value="1"/>
</dbReference>
<evidence type="ECO:0000256" key="4">
    <source>
        <dbReference type="ARBA" id="ARBA00022536"/>
    </source>
</evidence>
<dbReference type="GO" id="GO:0016020">
    <property type="term" value="C:membrane"/>
    <property type="evidence" value="ECO:0007669"/>
    <property type="project" value="UniProtKB-SubCell"/>
</dbReference>
<dbReference type="HOGENOM" id="CLU_647135_0_0_1"/>
<dbReference type="PROSITE" id="PS50234">
    <property type="entry name" value="VWFA"/>
    <property type="match status" value="1"/>
</dbReference>
<evidence type="ECO:0000256" key="2">
    <source>
        <dbReference type="ARBA" id="ARBA00004613"/>
    </source>
</evidence>
<keyword evidence="6" id="KW-0812">Transmembrane</keyword>
<keyword evidence="3" id="KW-0964">Secreted</keyword>
<dbReference type="InterPro" id="IPR035076">
    <property type="entry name" value="Toxin/TOLIP"/>
</dbReference>
<dbReference type="Gene3D" id="3.40.50.410">
    <property type="entry name" value="von Willebrand factor, type A domain"/>
    <property type="match status" value="1"/>
</dbReference>
<name>H2Y967_CIOSA</name>
<dbReference type="Pfam" id="PF12662">
    <property type="entry name" value="cEGF"/>
    <property type="match status" value="1"/>
</dbReference>
<dbReference type="Pfam" id="PF07645">
    <property type="entry name" value="EGF_CA"/>
    <property type="match status" value="1"/>
</dbReference>
<keyword evidence="4" id="KW-0245">EGF-like domain</keyword>
<proteinExistence type="predicted"/>
<dbReference type="Pfam" id="PF14670">
    <property type="entry name" value="FXa_inhibition"/>
    <property type="match status" value="3"/>
</dbReference>
<dbReference type="InterPro" id="IPR000152">
    <property type="entry name" value="EGF-type_Asp/Asn_hydroxyl_site"/>
</dbReference>
<dbReference type="PANTHER" id="PTHR47333">
    <property type="entry name" value="VON WILLEBRAND FACTOR C AND EGF DOMAIN-CONTAINING PROTEIN"/>
    <property type="match status" value="1"/>
</dbReference>
<dbReference type="CDD" id="cd00054">
    <property type="entry name" value="EGF_CA"/>
    <property type="match status" value="2"/>
</dbReference>
<evidence type="ECO:0000256" key="11">
    <source>
        <dbReference type="ARBA" id="ARBA00023157"/>
    </source>
</evidence>
<keyword evidence="11" id="KW-1015">Disulfide bond</keyword>
<sequence>MKDFVGRLVAPLNIGQDKVRVGLMTYNRKTFKRIDLNEAANNTDFAEQLAAIRYSGRGTKTAQAINFATANCFHESRGRRAGVPLSVILMTDGRSQDWRQLPVAAARMHELATYFFTLGITNRVNEQELLTIANNDASKYMIVPSFDDLDDTVLETLAEGTCVQPEPQHFLASDGHTCDFDECSANNGGCSGECTNTIGSFYCSCPEGESLLADGVTCDPDECLVNNAGCEQGCINKPGAFACLCGNEFEVSGLTCDDFNECLDENGGCSHDCVDTSPGYRCECPTGMILGPDMETCELDSCANQVAPFVCSHNCNNVIGGSYQCTCEDGYVLEADGHNCTETNECDNNNGGCEQICENTPGSYNCACPPGFGLRSDGKTCGIQCYSCQNVLSNSDCSDLVACAVSQDACFTTMRTRAERVGEL</sequence>
<feature type="domain" description="VWFA" evidence="14">
    <location>
        <begin position="1"/>
        <end position="157"/>
    </location>
</feature>
<dbReference type="GeneTree" id="ENSGT00940000164218"/>
<keyword evidence="10" id="KW-0472">Membrane</keyword>
<dbReference type="Ensembl" id="ENSCSAVT00000001898.1">
    <property type="protein sequence ID" value="ENSCSAVP00000001865.1"/>
    <property type="gene ID" value="ENSCSAVG00000001096.1"/>
</dbReference>
<keyword evidence="13" id="KW-0325">Glycoprotein</keyword>
<dbReference type="PANTHER" id="PTHR47333:SF4">
    <property type="entry name" value="EGF-LIKE DOMAIN-CONTAINING PROTEIN"/>
    <property type="match status" value="1"/>
</dbReference>
<evidence type="ECO:0000256" key="13">
    <source>
        <dbReference type="ARBA" id="ARBA00023180"/>
    </source>
</evidence>
<keyword evidence="8" id="KW-0677">Repeat</keyword>
<dbReference type="FunFam" id="2.10.25.10:FF:000009">
    <property type="entry name" value="Low-density lipoprotein receptor isoform 1"/>
    <property type="match status" value="1"/>
</dbReference>
<keyword evidence="9" id="KW-1133">Transmembrane helix</keyword>
<dbReference type="InterPro" id="IPR000742">
    <property type="entry name" value="EGF"/>
</dbReference>
<dbReference type="SMART" id="SM00327">
    <property type="entry name" value="VWA"/>
    <property type="match status" value="1"/>
</dbReference>